<reference evidence="5" key="1">
    <citation type="submission" date="2013-08" db="EMBL/GenBank/DDBJ databases">
        <authorList>
            <person name="Mendez C."/>
            <person name="Richter M."/>
            <person name="Ferrer M."/>
            <person name="Sanchez J."/>
        </authorList>
    </citation>
    <scope>NUCLEOTIDE SEQUENCE</scope>
</reference>
<dbReference type="PANTHER" id="PTHR30624:SF4">
    <property type="entry name" value="METALLOPROTEASE TLDD"/>
    <property type="match status" value="1"/>
</dbReference>
<evidence type="ECO:0000313" key="5">
    <source>
        <dbReference type="EMBL" id="EQD80809.1"/>
    </source>
</evidence>
<evidence type="ECO:0000256" key="3">
    <source>
        <dbReference type="ARBA" id="ARBA00023049"/>
    </source>
</evidence>
<protein>
    <submittedName>
        <fullName evidence="5">Peptidase U62 modulator of DNA gyrase</fullName>
    </submittedName>
</protein>
<evidence type="ECO:0000256" key="1">
    <source>
        <dbReference type="ARBA" id="ARBA00022670"/>
    </source>
</evidence>
<dbReference type="InterPro" id="IPR002510">
    <property type="entry name" value="Metalloprtase-TldD/E_N"/>
</dbReference>
<gene>
    <name evidence="5" type="ORF">B1A_00494</name>
</gene>
<dbReference type="GO" id="GO:0008237">
    <property type="term" value="F:metallopeptidase activity"/>
    <property type="evidence" value="ECO:0007669"/>
    <property type="project" value="UniProtKB-KW"/>
</dbReference>
<evidence type="ECO:0000256" key="2">
    <source>
        <dbReference type="ARBA" id="ARBA00022801"/>
    </source>
</evidence>
<sequence>MDQVFSLAEQRLLAPGDLDSAALQRVFAQLMSPQVDAADLYFQHSRAESWMLEDGIVKDGQHSIEQGVGVRAISGEKTGFAYSDDIVLPQLLAARAPRAPSRAAGRATASRWRCASRVGCIRRSTRSTASTPRASWPRCANSMPIAARVMRASSKSS</sequence>
<reference evidence="5" key="2">
    <citation type="journal article" date="2014" name="ISME J.">
        <title>Microbial stratification in low pH oxic and suboxic macroscopic growths along an acid mine drainage.</title>
        <authorList>
            <person name="Mendez-Garcia C."/>
            <person name="Mesa V."/>
            <person name="Sprenger R.R."/>
            <person name="Richter M."/>
            <person name="Diez M.S."/>
            <person name="Solano J."/>
            <person name="Bargiela R."/>
            <person name="Golyshina O.V."/>
            <person name="Manteca A."/>
            <person name="Ramos J.L."/>
            <person name="Gallego J.R."/>
            <person name="Llorente I."/>
            <person name="Martins Dos Santos V.A."/>
            <person name="Jensen O.N."/>
            <person name="Pelaez A.I."/>
            <person name="Sanchez J."/>
            <person name="Ferrer M."/>
        </authorList>
    </citation>
    <scope>NUCLEOTIDE SEQUENCE</scope>
</reference>
<dbReference type="Gene3D" id="3.30.2290.10">
    <property type="entry name" value="PmbA/TldD superfamily"/>
    <property type="match status" value="1"/>
</dbReference>
<keyword evidence="3" id="KW-0482">Metalloprotease</keyword>
<organism evidence="5">
    <name type="scientific">mine drainage metagenome</name>
    <dbReference type="NCBI Taxonomy" id="410659"/>
    <lineage>
        <taxon>unclassified sequences</taxon>
        <taxon>metagenomes</taxon>
        <taxon>ecological metagenomes</taxon>
    </lineage>
</organism>
<keyword evidence="2" id="KW-0378">Hydrolase</keyword>
<dbReference type="SUPFAM" id="SSF111283">
    <property type="entry name" value="Putative modulator of DNA gyrase, PmbA/TldD"/>
    <property type="match status" value="1"/>
</dbReference>
<name>T1DHK5_9ZZZZ</name>
<dbReference type="EMBL" id="AUZX01000373">
    <property type="protein sequence ID" value="EQD80809.1"/>
    <property type="molecule type" value="Genomic_DNA"/>
</dbReference>
<keyword evidence="1" id="KW-0645">Protease</keyword>
<dbReference type="AlphaFoldDB" id="T1DHK5"/>
<proteinExistence type="predicted"/>
<dbReference type="GO" id="GO:0006508">
    <property type="term" value="P:proteolysis"/>
    <property type="evidence" value="ECO:0007669"/>
    <property type="project" value="UniProtKB-KW"/>
</dbReference>
<dbReference type="Pfam" id="PF01523">
    <property type="entry name" value="PmbA_TldD_1st"/>
    <property type="match status" value="1"/>
</dbReference>
<evidence type="ECO:0000259" key="4">
    <source>
        <dbReference type="Pfam" id="PF01523"/>
    </source>
</evidence>
<accession>T1DHK5</accession>
<comment type="caution">
    <text evidence="5">The sequence shown here is derived from an EMBL/GenBank/DDBJ whole genome shotgun (WGS) entry which is preliminary data.</text>
</comment>
<dbReference type="PANTHER" id="PTHR30624">
    <property type="entry name" value="UNCHARACTERIZED PROTEIN TLDD AND PMBA"/>
    <property type="match status" value="1"/>
</dbReference>
<feature type="domain" description="Metalloprotease TldD/E N-terminal" evidence="4">
    <location>
        <begin position="38"/>
        <end position="86"/>
    </location>
</feature>
<dbReference type="InterPro" id="IPR051463">
    <property type="entry name" value="Peptidase_U62_metallo"/>
</dbReference>
<dbReference type="InterPro" id="IPR035068">
    <property type="entry name" value="TldD/PmbA_N"/>
</dbReference>
<dbReference type="GO" id="GO:0005829">
    <property type="term" value="C:cytosol"/>
    <property type="evidence" value="ECO:0007669"/>
    <property type="project" value="TreeGrafter"/>
</dbReference>
<dbReference type="InterPro" id="IPR036059">
    <property type="entry name" value="TldD/PmbA_sf"/>
</dbReference>